<evidence type="ECO:0000259" key="14">
    <source>
        <dbReference type="Pfam" id="PF01292"/>
    </source>
</evidence>
<feature type="transmembrane region" description="Helical" evidence="13">
    <location>
        <begin position="7"/>
        <end position="30"/>
    </location>
</feature>
<keyword evidence="16" id="KW-1185">Reference proteome</keyword>
<keyword evidence="7" id="KW-0479">Metal-binding</keyword>
<gene>
    <name evidence="15" type="ORF">GCM10007874_44060</name>
</gene>
<comment type="similarity">
    <text evidence="12">Belongs to the cytochrome b561 family.</text>
</comment>
<evidence type="ECO:0000256" key="12">
    <source>
        <dbReference type="ARBA" id="ARBA00037975"/>
    </source>
</evidence>
<keyword evidence="11 13" id="KW-0472">Membrane</keyword>
<evidence type="ECO:0000313" key="16">
    <source>
        <dbReference type="Proteomes" id="UP001156882"/>
    </source>
</evidence>
<proteinExistence type="inferred from homology"/>
<feature type="transmembrane region" description="Helical" evidence="13">
    <location>
        <begin position="91"/>
        <end position="117"/>
    </location>
</feature>
<dbReference type="InterPro" id="IPR052168">
    <property type="entry name" value="Cytochrome_b561_oxidase"/>
</dbReference>
<feature type="transmembrane region" description="Helical" evidence="13">
    <location>
        <begin position="137"/>
        <end position="159"/>
    </location>
</feature>
<evidence type="ECO:0000256" key="8">
    <source>
        <dbReference type="ARBA" id="ARBA00022982"/>
    </source>
</evidence>
<dbReference type="Proteomes" id="UP001156882">
    <property type="component" value="Unassembled WGS sequence"/>
</dbReference>
<keyword evidence="10" id="KW-0408">Iron</keyword>
<dbReference type="PANTHER" id="PTHR30529:SF1">
    <property type="entry name" value="CYTOCHROME B561 HOMOLOG 2"/>
    <property type="match status" value="1"/>
</dbReference>
<reference evidence="16" key="1">
    <citation type="journal article" date="2019" name="Int. J. Syst. Evol. Microbiol.">
        <title>The Global Catalogue of Microorganisms (GCM) 10K type strain sequencing project: providing services to taxonomists for standard genome sequencing and annotation.</title>
        <authorList>
            <consortium name="The Broad Institute Genomics Platform"/>
            <consortium name="The Broad Institute Genome Sequencing Center for Infectious Disease"/>
            <person name="Wu L."/>
            <person name="Ma J."/>
        </authorList>
    </citation>
    <scope>NUCLEOTIDE SEQUENCE [LARGE SCALE GENOMIC DNA]</scope>
    <source>
        <strain evidence="16">NBRC 101365</strain>
    </source>
</reference>
<name>A0ABQ6CRQ2_9HYPH</name>
<evidence type="ECO:0000256" key="3">
    <source>
        <dbReference type="ARBA" id="ARBA00022448"/>
    </source>
</evidence>
<keyword evidence="4" id="KW-1003">Cell membrane</keyword>
<comment type="cofactor">
    <cofactor evidence="1">
        <name>heme b</name>
        <dbReference type="ChEBI" id="CHEBI:60344"/>
    </cofactor>
</comment>
<comment type="subcellular location">
    <subcellularLocation>
        <location evidence="2">Cell membrane</location>
        <topology evidence="2">Multi-pass membrane protein</topology>
    </subcellularLocation>
</comment>
<dbReference type="InterPro" id="IPR016174">
    <property type="entry name" value="Di-haem_cyt_TM"/>
</dbReference>
<keyword evidence="6 13" id="KW-0812">Transmembrane</keyword>
<dbReference type="PANTHER" id="PTHR30529">
    <property type="entry name" value="CYTOCHROME B561"/>
    <property type="match status" value="1"/>
</dbReference>
<feature type="transmembrane region" description="Helical" evidence="13">
    <location>
        <begin position="42"/>
        <end position="63"/>
    </location>
</feature>
<keyword evidence="9 13" id="KW-1133">Transmembrane helix</keyword>
<dbReference type="RefSeq" id="WP_284314430.1">
    <property type="nucleotide sequence ID" value="NZ_BSPC01000048.1"/>
</dbReference>
<keyword evidence="5" id="KW-0349">Heme</keyword>
<dbReference type="InterPro" id="IPR011577">
    <property type="entry name" value="Cyt_b561_bac/Ni-Hgenase"/>
</dbReference>
<evidence type="ECO:0000256" key="2">
    <source>
        <dbReference type="ARBA" id="ARBA00004651"/>
    </source>
</evidence>
<evidence type="ECO:0000256" key="5">
    <source>
        <dbReference type="ARBA" id="ARBA00022617"/>
    </source>
</evidence>
<keyword evidence="3" id="KW-0813">Transport</keyword>
<evidence type="ECO:0000256" key="1">
    <source>
        <dbReference type="ARBA" id="ARBA00001970"/>
    </source>
</evidence>
<evidence type="ECO:0000256" key="13">
    <source>
        <dbReference type="SAM" id="Phobius"/>
    </source>
</evidence>
<evidence type="ECO:0000256" key="10">
    <source>
        <dbReference type="ARBA" id="ARBA00023004"/>
    </source>
</evidence>
<evidence type="ECO:0000256" key="9">
    <source>
        <dbReference type="ARBA" id="ARBA00022989"/>
    </source>
</evidence>
<comment type="caution">
    <text evidence="15">The sequence shown here is derived from an EMBL/GenBank/DDBJ whole genome shotgun (WGS) entry which is preliminary data.</text>
</comment>
<evidence type="ECO:0000313" key="15">
    <source>
        <dbReference type="EMBL" id="GLS21389.1"/>
    </source>
</evidence>
<dbReference type="Pfam" id="PF01292">
    <property type="entry name" value="Ni_hydr_CYTB"/>
    <property type="match status" value="1"/>
</dbReference>
<dbReference type="EMBL" id="BSPC01000048">
    <property type="protein sequence ID" value="GLS21389.1"/>
    <property type="molecule type" value="Genomic_DNA"/>
</dbReference>
<evidence type="ECO:0000256" key="11">
    <source>
        <dbReference type="ARBA" id="ARBA00023136"/>
    </source>
</evidence>
<keyword evidence="8" id="KW-0249">Electron transport</keyword>
<feature type="domain" description="Cytochrome b561 bacterial/Ni-hydrogenase" evidence="14">
    <location>
        <begin position="2"/>
        <end position="170"/>
    </location>
</feature>
<organism evidence="15 16">
    <name type="scientific">Labrys miyagiensis</name>
    <dbReference type="NCBI Taxonomy" id="346912"/>
    <lineage>
        <taxon>Bacteria</taxon>
        <taxon>Pseudomonadati</taxon>
        <taxon>Pseudomonadota</taxon>
        <taxon>Alphaproteobacteria</taxon>
        <taxon>Hyphomicrobiales</taxon>
        <taxon>Xanthobacteraceae</taxon>
        <taxon>Labrys</taxon>
    </lineage>
</organism>
<protein>
    <submittedName>
        <fullName evidence="15">Cytochrome b</fullName>
    </submittedName>
</protein>
<evidence type="ECO:0000256" key="4">
    <source>
        <dbReference type="ARBA" id="ARBA00022475"/>
    </source>
</evidence>
<dbReference type="SUPFAM" id="SSF81342">
    <property type="entry name" value="Transmembrane di-heme cytochromes"/>
    <property type="match status" value="1"/>
</dbReference>
<sequence length="175" mass="19005">MRYHPLLVALHWLSAVLVIATLFVGFGLLATMPNEAAGKIAILRWHMAGGMLILALTVIRLVVRWRTARPAAAPTGNMLLDRLATPAHYGLYLLIVLMVATGYATGILAGLPAIVFANSGDPLPRSFAAYPTFTAHFLLALLLAGLIAMHIVAALYHHVVLKDGLFRRMNFGRRS</sequence>
<accession>A0ABQ6CRQ2</accession>
<evidence type="ECO:0000256" key="6">
    <source>
        <dbReference type="ARBA" id="ARBA00022692"/>
    </source>
</evidence>
<evidence type="ECO:0000256" key="7">
    <source>
        <dbReference type="ARBA" id="ARBA00022723"/>
    </source>
</evidence>